<dbReference type="RefSeq" id="WP_206706629.1">
    <property type="nucleotide sequence ID" value="NZ_CP059066.1"/>
</dbReference>
<dbReference type="InterPro" id="IPR010398">
    <property type="entry name" value="DUF997"/>
</dbReference>
<keyword evidence="1" id="KW-1133">Transmembrane helix</keyword>
<feature type="transmembrane region" description="Helical" evidence="1">
    <location>
        <begin position="61"/>
        <end position="85"/>
    </location>
</feature>
<keyword evidence="3" id="KW-1185">Reference proteome</keyword>
<evidence type="ECO:0000313" key="3">
    <source>
        <dbReference type="Proteomes" id="UP000662904"/>
    </source>
</evidence>
<dbReference type="AlphaFoldDB" id="A0A8A0RP26"/>
<dbReference type="KEGG" id="kme:H0A61_01630"/>
<accession>A0A8A0RP26</accession>
<dbReference type="PANTHER" id="PTHR39174:SF1">
    <property type="entry name" value="INNER MEMBRANE PROTEIN"/>
    <property type="match status" value="1"/>
</dbReference>
<keyword evidence="1" id="KW-0812">Transmembrane</keyword>
<gene>
    <name evidence="2" type="primary">yhdT</name>
    <name evidence="2" type="ORF">H0A61_01630</name>
</gene>
<keyword evidence="1" id="KW-0472">Membrane</keyword>
<protein>
    <submittedName>
        <fullName evidence="2">Putative membrane protein YhdT</fullName>
    </submittedName>
</protein>
<reference evidence="2" key="1">
    <citation type="submission" date="2020-07" db="EMBL/GenBank/DDBJ databases">
        <title>Koleobacter methoxysyntrophicus gen. nov., sp. nov., a novel anaerobic bacterium isolated from deep subsurface oil field and proposal of Koleobacterales ord. nov. in the phylum Firmicutes.</title>
        <authorList>
            <person name="Sakamoto S."/>
            <person name="Tamaki H."/>
        </authorList>
    </citation>
    <scope>NUCLEOTIDE SEQUENCE</scope>
    <source>
        <strain evidence="2">NRmbB1</strain>
    </source>
</reference>
<proteinExistence type="predicted"/>
<name>A0A8A0RP26_9FIRM</name>
<dbReference type="Proteomes" id="UP000662904">
    <property type="component" value="Chromosome"/>
</dbReference>
<dbReference type="EMBL" id="CP059066">
    <property type="protein sequence ID" value="QSQ09269.1"/>
    <property type="molecule type" value="Genomic_DNA"/>
</dbReference>
<sequence length="100" mass="11843">MSQPKIERDFKEDKRYKQANKEALITIALFIINFIWWYGFAYGLGSKPVEEYSYVMGLPSWFFYSCVLGLIVFSLATWVMVKYFFKDIPLDDDERGVNNE</sequence>
<organism evidence="2 3">
    <name type="scientific">Koleobacter methoxysyntrophicus</name>
    <dbReference type="NCBI Taxonomy" id="2751313"/>
    <lineage>
        <taxon>Bacteria</taxon>
        <taxon>Bacillati</taxon>
        <taxon>Bacillota</taxon>
        <taxon>Clostridia</taxon>
        <taxon>Koleobacterales</taxon>
        <taxon>Koleobacteraceae</taxon>
        <taxon>Koleobacter</taxon>
    </lineage>
</organism>
<dbReference type="PANTHER" id="PTHR39174">
    <property type="entry name" value="INNER MEMBRANE PROTEIN-RELATED"/>
    <property type="match status" value="1"/>
</dbReference>
<feature type="transmembrane region" description="Helical" evidence="1">
    <location>
        <begin position="21"/>
        <end position="41"/>
    </location>
</feature>
<evidence type="ECO:0000256" key="1">
    <source>
        <dbReference type="SAM" id="Phobius"/>
    </source>
</evidence>
<evidence type="ECO:0000313" key="2">
    <source>
        <dbReference type="EMBL" id="QSQ09269.1"/>
    </source>
</evidence>
<dbReference type="Pfam" id="PF06196">
    <property type="entry name" value="DUF997"/>
    <property type="match status" value="1"/>
</dbReference>